<protein>
    <submittedName>
        <fullName evidence="1">Cupin</fullName>
    </submittedName>
</protein>
<dbReference type="STRING" id="1850246.LPB138_08220"/>
<evidence type="ECO:0000313" key="1">
    <source>
        <dbReference type="EMBL" id="AOW20660.1"/>
    </source>
</evidence>
<reference evidence="1 2" key="1">
    <citation type="submission" date="2016-10" db="EMBL/GenBank/DDBJ databases">
        <title>Lutibacter sp. LPB0138, isolated from marine gastropod.</title>
        <authorList>
            <person name="Kim E."/>
            <person name="Yi H."/>
        </authorList>
    </citation>
    <scope>NUCLEOTIDE SEQUENCE [LARGE SCALE GENOMIC DNA]</scope>
    <source>
        <strain evidence="1 2">LPB0138</strain>
    </source>
</reference>
<sequence>MKTASIYKDIECNENKPVISVLLETTFTKEIRIVMKKGVSMKKHQTPFPIVIEIVIGNIAFGVNEKILNLEKGDIIALEGKVAHDLKAKEDSIIRLTLTKNDEASRVKHVINN</sequence>
<organism evidence="1 2">
    <name type="scientific">Urechidicola croceus</name>
    <dbReference type="NCBI Taxonomy" id="1850246"/>
    <lineage>
        <taxon>Bacteria</taxon>
        <taxon>Pseudomonadati</taxon>
        <taxon>Bacteroidota</taxon>
        <taxon>Flavobacteriia</taxon>
        <taxon>Flavobacteriales</taxon>
        <taxon>Flavobacteriaceae</taxon>
        <taxon>Urechidicola</taxon>
    </lineage>
</organism>
<dbReference type="RefSeq" id="WP_070236821.1">
    <property type="nucleotide sequence ID" value="NZ_CP017478.1"/>
</dbReference>
<dbReference type="SUPFAM" id="SSF51182">
    <property type="entry name" value="RmlC-like cupins"/>
    <property type="match status" value="1"/>
</dbReference>
<dbReference type="AlphaFoldDB" id="A0A1D8P7X1"/>
<keyword evidence="2" id="KW-1185">Reference proteome</keyword>
<dbReference type="Gene3D" id="2.60.120.10">
    <property type="entry name" value="Jelly Rolls"/>
    <property type="match status" value="1"/>
</dbReference>
<evidence type="ECO:0000313" key="2">
    <source>
        <dbReference type="Proteomes" id="UP000176050"/>
    </source>
</evidence>
<gene>
    <name evidence="1" type="ORF">LPB138_08220</name>
</gene>
<dbReference type="EMBL" id="CP017478">
    <property type="protein sequence ID" value="AOW20660.1"/>
    <property type="molecule type" value="Genomic_DNA"/>
</dbReference>
<dbReference type="KEGG" id="lul:LPB138_08220"/>
<dbReference type="OrthoDB" id="997205at2"/>
<name>A0A1D8P7X1_9FLAO</name>
<proteinExistence type="predicted"/>
<dbReference type="InterPro" id="IPR011051">
    <property type="entry name" value="RmlC_Cupin_sf"/>
</dbReference>
<accession>A0A1D8P7X1</accession>
<dbReference type="Proteomes" id="UP000176050">
    <property type="component" value="Chromosome"/>
</dbReference>
<dbReference type="InterPro" id="IPR014710">
    <property type="entry name" value="RmlC-like_jellyroll"/>
</dbReference>